<comment type="catalytic activity">
    <reaction evidence="6">
        <text>a long chain fatty alcohol + a fatty acyl-CoA = a long-chain alcohol wax ester + CoA</text>
        <dbReference type="Rhea" id="RHEA:38443"/>
        <dbReference type="ChEBI" id="CHEBI:17135"/>
        <dbReference type="ChEBI" id="CHEBI:57287"/>
        <dbReference type="ChEBI" id="CHEBI:77636"/>
        <dbReference type="ChEBI" id="CHEBI:235323"/>
        <dbReference type="EC" id="2.3.1.75"/>
    </reaction>
</comment>
<evidence type="ECO:0000256" key="6">
    <source>
        <dbReference type="ARBA" id="ARBA00047604"/>
    </source>
</evidence>
<dbReference type="Pfam" id="PF12894">
    <property type="entry name" value="ANAPC4_WD40"/>
    <property type="match status" value="1"/>
</dbReference>
<reference evidence="13 14" key="1">
    <citation type="journal article" date="2021" name="Nat. Plants">
        <title>The Taxus genome provides insights into paclitaxel biosynthesis.</title>
        <authorList>
            <person name="Xiong X."/>
            <person name="Gou J."/>
            <person name="Liao Q."/>
            <person name="Li Y."/>
            <person name="Zhou Q."/>
            <person name="Bi G."/>
            <person name="Li C."/>
            <person name="Du R."/>
            <person name="Wang X."/>
            <person name="Sun T."/>
            <person name="Guo L."/>
            <person name="Liang H."/>
            <person name="Lu P."/>
            <person name="Wu Y."/>
            <person name="Zhang Z."/>
            <person name="Ro D.K."/>
            <person name="Shang Y."/>
            <person name="Huang S."/>
            <person name="Yan J."/>
        </authorList>
    </citation>
    <scope>NUCLEOTIDE SEQUENCE [LARGE SCALE GENOMIC DNA]</scope>
    <source>
        <strain evidence="13">Ta-2019</strain>
    </source>
</reference>
<dbReference type="Gene3D" id="2.130.10.10">
    <property type="entry name" value="YVTN repeat-like/Quinoprotein amine dehydrogenase"/>
    <property type="match status" value="2"/>
</dbReference>
<keyword evidence="14" id="KW-1185">Reference proteome</keyword>
<comment type="subcellular location">
    <subcellularLocation>
        <location evidence="1">Cell membrane</location>
        <topology evidence="1">Single-pass membrane protein</topology>
    </subcellularLocation>
    <subcellularLocation>
        <location evidence="2">Endoplasmic reticulum</location>
    </subcellularLocation>
</comment>
<comment type="similarity">
    <text evidence="4">In the N-terminal section; belongs to the long-chain O-acyltransferase family.</text>
</comment>
<dbReference type="SUPFAM" id="SSF50978">
    <property type="entry name" value="WD40 repeat-like"/>
    <property type="match status" value="1"/>
</dbReference>
<evidence type="ECO:0000313" key="14">
    <source>
        <dbReference type="Proteomes" id="UP000824469"/>
    </source>
</evidence>
<dbReference type="InterPro" id="IPR004255">
    <property type="entry name" value="O-acyltransferase_WSD1_N"/>
</dbReference>
<feature type="region of interest" description="Disordered" evidence="8">
    <location>
        <begin position="209"/>
        <end position="235"/>
    </location>
</feature>
<evidence type="ECO:0000259" key="12">
    <source>
        <dbReference type="Pfam" id="PF12894"/>
    </source>
</evidence>
<feature type="domain" description="Anaphase-promoting complex subunit 4-like WD40" evidence="12">
    <location>
        <begin position="400"/>
        <end position="449"/>
    </location>
</feature>
<dbReference type="InterPro" id="IPR023213">
    <property type="entry name" value="CAT-like_dom_sf"/>
</dbReference>
<sequence length="1183" mass="132004">MDNQLYAEELIREFLVFRGFTNTLRAFEAELSTDIGKSFQVDKILDLIFAVYMPKFEADKLVGLLNFLKTCFFSPSDERFTSTLAKLELATMRYYIVYALQKGRQDKVVEFFGRHGNDFLQNADDWSPWLDEMGSIQESSTKQITEGTNAQDASLSKESESGAALSTYISEEKLHGKQSYYLAAPASGSFASGVERDVEAFNNLSVGNSTMSEISSRDPAGESPESEPGGDTWSEEDFSEVTVEFQETFSGHTSPITKCRFSAAGTNIASASVDGTVRIWTYDSSTPTSRNATIYCGAEIMSLDWEYKSDRLLLIGTAQGGIKAWNVDAKRVVCDLSTSAAFPNVLDLKCSPVEPIFVSAAASRGHGSKGIERMGFASLTAWNMKTWKPLTVLPLGEDPPAITSVCFNHNGKILAASATDGMIHMFDMSAGLPITGWPAHDSAVSNVKFGPDEASIFSLGADGKEPHQLSTSCGFLDPPTNPFKIHELTYSGATVRHYAYTSGNNAKPIDRGILHERINQNNLSPPHNIIDDDMPSLEGNPYYVLTLDNIHDYDMQQAEDMPPLEDNPYYVPTLDDNHIHDYDIQAEDISSHQTRISLGNSIVNSLKRKRIDNIHNDEIHQTKDISTHNDQTPILGDNTTQKIVKKEKKMDHWKIDKLRKKLRYEDNVQRAFTRLLCALSMLPPQSISHIGQKHTVNSKPIMKKISVKPAGGGNNLCEPTEDPMTPKGAILCHPPMDTYILSIVGLRKQVDVPSMKQALQSTLVNHKPFSSSRKKGKWGNYMWVHKEAIDIDKHVIVPNLDPQHTQCQEFVENYTASLASDPPLDPSRPLWQIHVLNYRSGEAEASLVFKIHHCVGDCVSLMSLFMECTTKATDGDSIPTVGNADRRINRVSSNWRSFNFVQTVCNLIIVFWLTVKDFFNLVATILWLKDSKIFRGARPICPRRLAHVTIDMQDVGVVKNALKCTVNDVVVGMLSAGFMQYIKRRQEAVWKGSSVDKVIAKLRLRALVAVNMRPLPGLHRLEYMLNNPKQARWGNGFGTWLLRIPLKKHEDPLNYCRIARANLLKKKASMEAPLMFFLLGLVSCFSLVKLAMHLLYRVTLNTTMVVSNVLGPVDDVEFMGNPVTHIITTVSWLPQPLVIHFQSYAGKAKLAVMALEDVMPDPLQLCMECVDALKQMKEAALRS</sequence>
<keyword evidence="9" id="KW-1133">Transmembrane helix</keyword>
<dbReference type="AlphaFoldDB" id="A0AA38FWV8"/>
<feature type="domain" description="O-acyltransferase WSD1-like N-terminal" evidence="10">
    <location>
        <begin position="752"/>
        <end position="970"/>
    </location>
</feature>
<dbReference type="InterPro" id="IPR001680">
    <property type="entry name" value="WD40_rpt"/>
</dbReference>
<keyword evidence="3" id="KW-0256">Endoplasmic reticulum</keyword>
<dbReference type="EMBL" id="JAHRHJ020000006">
    <property type="protein sequence ID" value="KAH9310573.1"/>
    <property type="molecule type" value="Genomic_DNA"/>
</dbReference>
<protein>
    <recommendedName>
        <fullName evidence="5">long-chain-alcohol O-fatty-acyltransferase</fullName>
        <ecNumber evidence="5">2.3.1.75</ecNumber>
    </recommendedName>
</protein>
<evidence type="ECO:0000259" key="10">
    <source>
        <dbReference type="Pfam" id="PF03007"/>
    </source>
</evidence>
<feature type="domain" description="O-acyltransferase WSD1 C-terminal" evidence="11">
    <location>
        <begin position="1033"/>
        <end position="1177"/>
    </location>
</feature>
<dbReference type="Pfam" id="PF00400">
    <property type="entry name" value="WD40"/>
    <property type="match status" value="1"/>
</dbReference>
<evidence type="ECO:0000256" key="7">
    <source>
        <dbReference type="PROSITE-ProRule" id="PRU00221"/>
    </source>
</evidence>
<dbReference type="PROSITE" id="PS50896">
    <property type="entry name" value="LISH"/>
    <property type="match status" value="1"/>
</dbReference>
<dbReference type="PANTHER" id="PTHR47198">
    <property type="entry name" value="OS05G0299300 PROTEIN"/>
    <property type="match status" value="1"/>
</dbReference>
<evidence type="ECO:0000256" key="2">
    <source>
        <dbReference type="ARBA" id="ARBA00004240"/>
    </source>
</evidence>
<gene>
    <name evidence="13" type="ORF">KI387_025608</name>
</gene>
<keyword evidence="9" id="KW-0472">Membrane</keyword>
<dbReference type="Gene3D" id="3.30.559.10">
    <property type="entry name" value="Chloramphenicol acetyltransferase-like domain"/>
    <property type="match status" value="1"/>
</dbReference>
<evidence type="ECO:0000256" key="3">
    <source>
        <dbReference type="ARBA" id="ARBA00022824"/>
    </source>
</evidence>
<dbReference type="PROSITE" id="PS50082">
    <property type="entry name" value="WD_REPEATS_2"/>
    <property type="match status" value="1"/>
</dbReference>
<dbReference type="GO" id="GO:0045017">
    <property type="term" value="P:glycerolipid biosynthetic process"/>
    <property type="evidence" value="ECO:0007669"/>
    <property type="project" value="InterPro"/>
</dbReference>
<dbReference type="Pfam" id="PF03007">
    <property type="entry name" value="WS_DGAT_cat"/>
    <property type="match status" value="1"/>
</dbReference>
<dbReference type="GO" id="GO:0005886">
    <property type="term" value="C:plasma membrane"/>
    <property type="evidence" value="ECO:0007669"/>
    <property type="project" value="UniProtKB-SubCell"/>
</dbReference>
<dbReference type="EC" id="2.3.1.75" evidence="5"/>
<name>A0AA38FWV8_TAXCH</name>
<evidence type="ECO:0000256" key="5">
    <source>
        <dbReference type="ARBA" id="ARBA00024388"/>
    </source>
</evidence>
<evidence type="ECO:0000256" key="9">
    <source>
        <dbReference type="SAM" id="Phobius"/>
    </source>
</evidence>
<feature type="repeat" description="WD" evidence="7">
    <location>
        <begin position="249"/>
        <end position="290"/>
    </location>
</feature>
<dbReference type="GO" id="GO:0047196">
    <property type="term" value="F:long-chain-alcohol O-fatty-acyltransferase activity"/>
    <property type="evidence" value="ECO:0007669"/>
    <property type="project" value="UniProtKB-EC"/>
</dbReference>
<dbReference type="SMART" id="SM00320">
    <property type="entry name" value="WD40"/>
    <property type="match status" value="4"/>
</dbReference>
<dbReference type="PROSITE" id="PS50294">
    <property type="entry name" value="WD_REPEATS_REGION"/>
    <property type="match status" value="1"/>
</dbReference>
<feature type="transmembrane region" description="Helical" evidence="9">
    <location>
        <begin position="1074"/>
        <end position="1096"/>
    </location>
</feature>
<dbReference type="InterPro" id="IPR015943">
    <property type="entry name" value="WD40/YVTN_repeat-like_dom_sf"/>
</dbReference>
<comment type="caution">
    <text evidence="13">The sequence shown here is derived from an EMBL/GenBank/DDBJ whole genome shotgun (WGS) entry which is preliminary data.</text>
</comment>
<dbReference type="InterPro" id="IPR036322">
    <property type="entry name" value="WD40_repeat_dom_sf"/>
</dbReference>
<dbReference type="Proteomes" id="UP000824469">
    <property type="component" value="Unassembled WGS sequence"/>
</dbReference>
<evidence type="ECO:0000259" key="11">
    <source>
        <dbReference type="Pfam" id="PF06974"/>
    </source>
</evidence>
<dbReference type="GO" id="GO:0004144">
    <property type="term" value="F:diacylglycerol O-acyltransferase activity"/>
    <property type="evidence" value="ECO:0007669"/>
    <property type="project" value="InterPro"/>
</dbReference>
<dbReference type="InterPro" id="IPR006594">
    <property type="entry name" value="LisH"/>
</dbReference>
<accession>A0AA38FWV8</accession>
<dbReference type="GO" id="GO:0005789">
    <property type="term" value="C:endoplasmic reticulum membrane"/>
    <property type="evidence" value="ECO:0007669"/>
    <property type="project" value="UniProtKB-SubCell"/>
</dbReference>
<evidence type="ECO:0000313" key="13">
    <source>
        <dbReference type="EMBL" id="KAH9310573.1"/>
    </source>
</evidence>
<evidence type="ECO:0000256" key="4">
    <source>
        <dbReference type="ARBA" id="ARBA00024360"/>
    </source>
</evidence>
<dbReference type="InterPro" id="IPR024977">
    <property type="entry name" value="Apc4-like_WD40_dom"/>
</dbReference>
<organism evidence="13 14">
    <name type="scientific">Taxus chinensis</name>
    <name type="common">Chinese yew</name>
    <name type="synonym">Taxus wallichiana var. chinensis</name>
    <dbReference type="NCBI Taxonomy" id="29808"/>
    <lineage>
        <taxon>Eukaryota</taxon>
        <taxon>Viridiplantae</taxon>
        <taxon>Streptophyta</taxon>
        <taxon>Embryophyta</taxon>
        <taxon>Tracheophyta</taxon>
        <taxon>Spermatophyta</taxon>
        <taxon>Pinopsida</taxon>
        <taxon>Pinidae</taxon>
        <taxon>Conifers II</taxon>
        <taxon>Cupressales</taxon>
        <taxon>Taxaceae</taxon>
        <taxon>Taxus</taxon>
    </lineage>
</organism>
<dbReference type="PANTHER" id="PTHR47198:SF1">
    <property type="entry name" value="WD REPEAT-CONTAINING PROTEIN 91-LIKE ISOFORM X1"/>
    <property type="match status" value="1"/>
</dbReference>
<keyword evidence="9" id="KW-0812">Transmembrane</keyword>
<evidence type="ECO:0000256" key="8">
    <source>
        <dbReference type="SAM" id="MobiDB-lite"/>
    </source>
</evidence>
<dbReference type="SUPFAM" id="SSF52777">
    <property type="entry name" value="CoA-dependent acyltransferases"/>
    <property type="match status" value="1"/>
</dbReference>
<keyword evidence="7" id="KW-0853">WD repeat</keyword>
<proteinExistence type="inferred from homology"/>
<dbReference type="InterPro" id="IPR009721">
    <property type="entry name" value="O-acyltransferase_WSD1_C"/>
</dbReference>
<dbReference type="Pfam" id="PF06974">
    <property type="entry name" value="WS_DGAT_C"/>
    <property type="match status" value="1"/>
</dbReference>
<evidence type="ECO:0000256" key="1">
    <source>
        <dbReference type="ARBA" id="ARBA00004162"/>
    </source>
</evidence>